<accession>A0A9P6CPF1</accession>
<dbReference type="AlphaFoldDB" id="A0A9P6CPF1"/>
<reference evidence="1" key="1">
    <citation type="submission" date="2020-11" db="EMBL/GenBank/DDBJ databases">
        <authorList>
            <consortium name="DOE Joint Genome Institute"/>
            <person name="Ahrendt S."/>
            <person name="Riley R."/>
            <person name="Andreopoulos W."/>
            <person name="Labutti K."/>
            <person name="Pangilinan J."/>
            <person name="Ruiz-Duenas F.J."/>
            <person name="Barrasa J.M."/>
            <person name="Sanchez-Garcia M."/>
            <person name="Camarero S."/>
            <person name="Miyauchi S."/>
            <person name="Serrano A."/>
            <person name="Linde D."/>
            <person name="Babiker R."/>
            <person name="Drula E."/>
            <person name="Ayuso-Fernandez I."/>
            <person name="Pacheco R."/>
            <person name="Padilla G."/>
            <person name="Ferreira P."/>
            <person name="Barriuso J."/>
            <person name="Kellner H."/>
            <person name="Castanera R."/>
            <person name="Alfaro M."/>
            <person name="Ramirez L."/>
            <person name="Pisabarro A.G."/>
            <person name="Kuo A."/>
            <person name="Tritt A."/>
            <person name="Lipzen A."/>
            <person name="He G."/>
            <person name="Yan M."/>
            <person name="Ng V."/>
            <person name="Cullen D."/>
            <person name="Martin F."/>
            <person name="Rosso M.-N."/>
            <person name="Henrissat B."/>
            <person name="Hibbett D."/>
            <person name="Martinez A.T."/>
            <person name="Grigoriev I.V."/>
        </authorList>
    </citation>
    <scope>NUCLEOTIDE SEQUENCE</scope>
    <source>
        <strain evidence="1">CIRM-BRFM 674</strain>
    </source>
</reference>
<dbReference type="EMBL" id="MU155410">
    <property type="protein sequence ID" value="KAF9473872.1"/>
    <property type="molecule type" value="Genomic_DNA"/>
</dbReference>
<evidence type="ECO:0000313" key="1">
    <source>
        <dbReference type="EMBL" id="KAF9473872.1"/>
    </source>
</evidence>
<keyword evidence="2" id="KW-1185">Reference proteome</keyword>
<dbReference type="Proteomes" id="UP000807469">
    <property type="component" value="Unassembled WGS sequence"/>
</dbReference>
<protein>
    <submittedName>
        <fullName evidence="1">Uncharacterized protein</fullName>
    </submittedName>
</protein>
<dbReference type="OrthoDB" id="10634317at2759"/>
<evidence type="ECO:0000313" key="2">
    <source>
        <dbReference type="Proteomes" id="UP000807469"/>
    </source>
</evidence>
<sequence>MSSECLPKHVKFWYSLGDKLVDLVYEEANFLNIDNFLDDGMTEPVEGDGAILNLKRYPETSRRSLETFYPPDDAVAINNYVKDLISWTQENRKDLLRINAEMRNLKEETVRRQAKTDTLSSVELQVRTLHSTFRNLWTTSPKTAPPMGKTLEIENTEPDTSTADINSILERISYRMTSLAAAHGSNNTTLHQLQTQVSEEENTSQVPEMVLTLRPVIITPDEIKRVTTSMVASAQKSMIKDGLEYILEGIKENSRIPAEMAHKKLEIPSRTIVVHMKKMKINQQMISEIFGN</sequence>
<gene>
    <name evidence="1" type="ORF">BDN70DRAFT_937089</name>
</gene>
<comment type="caution">
    <text evidence="1">The sequence shown here is derived from an EMBL/GenBank/DDBJ whole genome shotgun (WGS) entry which is preliminary data.</text>
</comment>
<proteinExistence type="predicted"/>
<name>A0A9P6CPF1_9AGAR</name>
<organism evidence="1 2">
    <name type="scientific">Pholiota conissans</name>
    <dbReference type="NCBI Taxonomy" id="109636"/>
    <lineage>
        <taxon>Eukaryota</taxon>
        <taxon>Fungi</taxon>
        <taxon>Dikarya</taxon>
        <taxon>Basidiomycota</taxon>
        <taxon>Agaricomycotina</taxon>
        <taxon>Agaricomycetes</taxon>
        <taxon>Agaricomycetidae</taxon>
        <taxon>Agaricales</taxon>
        <taxon>Agaricineae</taxon>
        <taxon>Strophariaceae</taxon>
        <taxon>Pholiota</taxon>
    </lineage>
</organism>